<evidence type="ECO:0000256" key="1">
    <source>
        <dbReference type="ARBA" id="ARBA00001947"/>
    </source>
</evidence>
<dbReference type="PANTHER" id="PTHR30096:SF0">
    <property type="entry name" value="4,5-DOPA DIOXYGENASE EXTRADIOL-LIKE PROTEIN"/>
    <property type="match status" value="1"/>
</dbReference>
<dbReference type="PANTHER" id="PTHR30096">
    <property type="entry name" value="4,5-DOPA DIOXYGENASE EXTRADIOL-LIKE PROTEIN"/>
    <property type="match status" value="1"/>
</dbReference>
<proteinExistence type="inferred from homology"/>
<keyword evidence="7" id="KW-0223">Dioxygenase</keyword>
<accession>A0ABT1C260</accession>
<comment type="caution">
    <text evidence="7">The sequence shown here is derived from an EMBL/GenBank/DDBJ whole genome shotgun (WGS) entry which is preliminary data.</text>
</comment>
<name>A0ABT1C260_9BACT</name>
<dbReference type="EC" id="1.13.11.29" evidence="7"/>
<dbReference type="Pfam" id="PF02900">
    <property type="entry name" value="LigB"/>
    <property type="match status" value="1"/>
</dbReference>
<evidence type="ECO:0000256" key="2">
    <source>
        <dbReference type="ARBA" id="ARBA00007581"/>
    </source>
</evidence>
<evidence type="ECO:0000256" key="5">
    <source>
        <dbReference type="ARBA" id="ARBA00023002"/>
    </source>
</evidence>
<dbReference type="SUPFAM" id="SSF53213">
    <property type="entry name" value="LigB-like"/>
    <property type="match status" value="1"/>
</dbReference>
<keyword evidence="8" id="KW-1185">Reference proteome</keyword>
<dbReference type="EMBL" id="JAMXLY010000084">
    <property type="protein sequence ID" value="MCO6026598.1"/>
    <property type="molecule type" value="Genomic_DNA"/>
</dbReference>
<reference evidence="7 8" key="1">
    <citation type="submission" date="2022-06" db="EMBL/GenBank/DDBJ databases">
        <title>A taxonomic note on the genus Prevotella: Description of four novel genera and emended description of the genera Hallella and Xylanibacter.</title>
        <authorList>
            <person name="Hitch T.C.A."/>
        </authorList>
    </citation>
    <scope>NUCLEOTIDE SEQUENCE [LARGE SCALE GENOMIC DNA]</scope>
    <source>
        <strain evidence="7 8">DSM 100619</strain>
    </source>
</reference>
<evidence type="ECO:0000259" key="6">
    <source>
        <dbReference type="Pfam" id="PF02900"/>
    </source>
</evidence>
<gene>
    <name evidence="7" type="primary">ygiD</name>
    <name evidence="7" type="ORF">NG821_12260</name>
</gene>
<organism evidence="7 8">
    <name type="scientific">Segatella cerevisiae</name>
    <dbReference type="NCBI Taxonomy" id="2053716"/>
    <lineage>
        <taxon>Bacteria</taxon>
        <taxon>Pseudomonadati</taxon>
        <taxon>Bacteroidota</taxon>
        <taxon>Bacteroidia</taxon>
        <taxon>Bacteroidales</taxon>
        <taxon>Prevotellaceae</taxon>
        <taxon>Segatella</taxon>
    </lineage>
</organism>
<sequence length="260" mass="28822">MITKRMPAIFIGHGSPMLALENNAQTQRLHTLGKQILQEHGKPKAILMISAHWYKNRTLVQKTEHPKQVFDMYGFPQALYQVKYTPKGCAELSDAVLGIKELGAHVDNTWGIDHGAWTVLVHVFPAADVPVVELSVNGVIGPEQCYEIGRLLAPLRQEGYLLIGSGNIVHNLRLVNWESDQGSKEAEAFNAFICKAVEARDDRQVINYSSNEYADYAAPTSDHFLPLLYILGASEGEKPLVFNKKCTLDSLAMTGFAFGL</sequence>
<feature type="domain" description="Extradiol ring-cleavage dioxygenase class III enzyme subunit B" evidence="6">
    <location>
        <begin position="8"/>
        <end position="249"/>
    </location>
</feature>
<dbReference type="InterPro" id="IPR004183">
    <property type="entry name" value="Xdiol_dOase_suB"/>
</dbReference>
<protein>
    <submittedName>
        <fullName evidence="7">4,5-DOPA dioxygenase extradiol</fullName>
        <ecNumber evidence="7">1.13.11.29</ecNumber>
    </submittedName>
</protein>
<evidence type="ECO:0000256" key="4">
    <source>
        <dbReference type="ARBA" id="ARBA00022833"/>
    </source>
</evidence>
<dbReference type="InterPro" id="IPR014436">
    <property type="entry name" value="Extradiol_dOase_DODA"/>
</dbReference>
<keyword evidence="4" id="KW-0862">Zinc</keyword>
<dbReference type="PIRSF" id="PIRSF006157">
    <property type="entry name" value="Doxgns_DODA"/>
    <property type="match status" value="1"/>
</dbReference>
<dbReference type="GO" id="GO:0050297">
    <property type="term" value="F:stizolobate synthase activity"/>
    <property type="evidence" value="ECO:0007669"/>
    <property type="project" value="UniProtKB-EC"/>
</dbReference>
<dbReference type="RefSeq" id="WP_252761947.1">
    <property type="nucleotide sequence ID" value="NZ_JAMXLY010000084.1"/>
</dbReference>
<dbReference type="Gene3D" id="3.40.830.10">
    <property type="entry name" value="LigB-like"/>
    <property type="match status" value="1"/>
</dbReference>
<evidence type="ECO:0000313" key="8">
    <source>
        <dbReference type="Proteomes" id="UP001204015"/>
    </source>
</evidence>
<dbReference type="Proteomes" id="UP001204015">
    <property type="component" value="Unassembled WGS sequence"/>
</dbReference>
<comment type="similarity">
    <text evidence="2">Belongs to the DODA-type extradiol aromatic ring-opening dioxygenase family.</text>
</comment>
<evidence type="ECO:0000313" key="7">
    <source>
        <dbReference type="EMBL" id="MCO6026598.1"/>
    </source>
</evidence>
<dbReference type="CDD" id="cd07363">
    <property type="entry name" value="45_DOPA_Dioxygenase"/>
    <property type="match status" value="1"/>
</dbReference>
<dbReference type="NCBIfam" id="NF007914">
    <property type="entry name" value="PRK10628.1"/>
    <property type="match status" value="1"/>
</dbReference>
<evidence type="ECO:0000256" key="3">
    <source>
        <dbReference type="ARBA" id="ARBA00022723"/>
    </source>
</evidence>
<keyword evidence="5 7" id="KW-0560">Oxidoreductase</keyword>
<keyword evidence="3" id="KW-0479">Metal-binding</keyword>
<comment type="cofactor">
    <cofactor evidence="1">
        <name>Zn(2+)</name>
        <dbReference type="ChEBI" id="CHEBI:29105"/>
    </cofactor>
</comment>